<proteinExistence type="inferred from homology"/>
<feature type="compositionally biased region" description="Polar residues" evidence="8">
    <location>
        <begin position="293"/>
        <end position="303"/>
    </location>
</feature>
<evidence type="ECO:0000313" key="9">
    <source>
        <dbReference type="EMBL" id="CAB3368136.1"/>
    </source>
</evidence>
<feature type="region of interest" description="Disordered" evidence="8">
    <location>
        <begin position="292"/>
        <end position="379"/>
    </location>
</feature>
<feature type="compositionally biased region" description="Polar residues" evidence="8">
    <location>
        <begin position="198"/>
        <end position="216"/>
    </location>
</feature>
<comment type="caution">
    <text evidence="9">The sequence shown here is derived from an EMBL/GenBank/DDBJ whole genome shotgun (WGS) entry which is preliminary data.</text>
</comment>
<feature type="region of interest" description="Disordered" evidence="8">
    <location>
        <begin position="198"/>
        <end position="217"/>
    </location>
</feature>
<protein>
    <recommendedName>
        <fullName evidence="7">Sodium/potassium-transporting ATPase subunit beta-1-interacting protein</fullName>
        <shortName evidence="7">Na(+)/K(+)-transporting ATPase subunit beta-1-interacting protein</shortName>
    </recommendedName>
</protein>
<evidence type="ECO:0000256" key="8">
    <source>
        <dbReference type="SAM" id="MobiDB-lite"/>
    </source>
</evidence>
<evidence type="ECO:0000256" key="7">
    <source>
        <dbReference type="RuleBase" id="RU368041"/>
    </source>
</evidence>
<comment type="caution">
    <text evidence="7">Lacks conserved residue(s) required for the propagation of feature annotation.</text>
</comment>
<organism evidence="9 10">
    <name type="scientific">Cloeon dipterum</name>
    <dbReference type="NCBI Taxonomy" id="197152"/>
    <lineage>
        <taxon>Eukaryota</taxon>
        <taxon>Metazoa</taxon>
        <taxon>Ecdysozoa</taxon>
        <taxon>Arthropoda</taxon>
        <taxon>Hexapoda</taxon>
        <taxon>Insecta</taxon>
        <taxon>Pterygota</taxon>
        <taxon>Palaeoptera</taxon>
        <taxon>Ephemeroptera</taxon>
        <taxon>Pisciforma</taxon>
        <taxon>Baetidae</taxon>
        <taxon>Cloeon</taxon>
    </lineage>
</organism>
<keyword evidence="6 7" id="KW-0472">Membrane</keyword>
<dbReference type="PANTHER" id="PTHR13084:SF6">
    <property type="entry name" value="SODIUM_POTASSIUM-TRANSPORTING ATPASE SUBUNIT BETA-1-INTERACTING PROTEIN"/>
    <property type="match status" value="1"/>
</dbReference>
<comment type="similarity">
    <text evidence="2 7">Belongs to the NKAIN family.</text>
</comment>
<dbReference type="GO" id="GO:0002028">
    <property type="term" value="P:regulation of sodium ion transport"/>
    <property type="evidence" value="ECO:0007669"/>
    <property type="project" value="UniProtKB-UniRule"/>
</dbReference>
<feature type="transmembrane region" description="Helical" evidence="7">
    <location>
        <begin position="34"/>
        <end position="53"/>
    </location>
</feature>
<evidence type="ECO:0000256" key="5">
    <source>
        <dbReference type="ARBA" id="ARBA00022989"/>
    </source>
</evidence>
<keyword evidence="4 7" id="KW-0812">Transmembrane</keyword>
<keyword evidence="10" id="KW-1185">Reference proteome</keyword>
<dbReference type="Proteomes" id="UP000494165">
    <property type="component" value="Unassembled WGS sequence"/>
</dbReference>
<feature type="compositionally biased region" description="Basic residues" evidence="8">
    <location>
        <begin position="249"/>
        <end position="267"/>
    </location>
</feature>
<keyword evidence="3 7" id="KW-1003">Cell membrane</keyword>
<name>A0A8S1CGU5_9INSE</name>
<feature type="transmembrane region" description="Helical" evidence="7">
    <location>
        <begin position="65"/>
        <end position="89"/>
    </location>
</feature>
<dbReference type="GO" id="GO:0005886">
    <property type="term" value="C:plasma membrane"/>
    <property type="evidence" value="ECO:0007669"/>
    <property type="project" value="UniProtKB-SubCell"/>
</dbReference>
<evidence type="ECO:0000256" key="6">
    <source>
        <dbReference type="ARBA" id="ARBA00023136"/>
    </source>
</evidence>
<sequence>MGCCSKTRFLQTVLVLQIVTTALRQVFDFLGFMWVPILTNFFNIVFCILGYFGAHEYRYRYVLSYCTWTVLWVAWNLFVICFYFEIGILEKNGDALNMGLGSYSWWEVNGPGCRPTFPVNMTEEELIDSEPLKPLKVTGCYVAYEIVEASQAAVQAFLGLIGEVIAIFAIRSMLDEDDSSQLVGKKSRPSSIYSIEYSQENARSATPDRVSSTSRANAVAHHNRGAALDDDDDDVDETGGGGPHAKPMTPRRVKRRSGSRNSTRSRHGGSGQQHSNPVNRLLEQQERRLAGHSNPTYQSSSQHSLDRPPSSFSNYHGQRSFGAAAASAAAVSHNPGPSTSAGGYRNSYRRHQHHQHQAPPPYNGHMRPHSSYTNSETVL</sequence>
<reference evidence="9 10" key="1">
    <citation type="submission" date="2020-04" db="EMBL/GenBank/DDBJ databases">
        <authorList>
            <person name="Alioto T."/>
            <person name="Alioto T."/>
            <person name="Gomez Garrido J."/>
        </authorList>
    </citation>
    <scope>NUCLEOTIDE SEQUENCE [LARGE SCALE GENOMIC DNA]</scope>
</reference>
<accession>A0A8S1CGU5</accession>
<dbReference type="OrthoDB" id="8193111at2759"/>
<dbReference type="AlphaFoldDB" id="A0A8S1CGU5"/>
<comment type="subcellular location">
    <subcellularLocation>
        <location evidence="1 7">Cell membrane</location>
        <topology evidence="1 7">Multi-pass membrane protein</topology>
    </subcellularLocation>
</comment>
<evidence type="ECO:0000256" key="3">
    <source>
        <dbReference type="ARBA" id="ARBA00022475"/>
    </source>
</evidence>
<evidence type="ECO:0000256" key="1">
    <source>
        <dbReference type="ARBA" id="ARBA00004651"/>
    </source>
</evidence>
<evidence type="ECO:0000256" key="2">
    <source>
        <dbReference type="ARBA" id="ARBA00006364"/>
    </source>
</evidence>
<dbReference type="InterPro" id="IPR008516">
    <property type="entry name" value="Na/K-Atpase_Interacting"/>
</dbReference>
<feature type="compositionally biased region" description="Polar residues" evidence="8">
    <location>
        <begin position="370"/>
        <end position="379"/>
    </location>
</feature>
<gene>
    <name evidence="9" type="ORF">CLODIP_2_CD08146</name>
</gene>
<evidence type="ECO:0000313" key="10">
    <source>
        <dbReference type="Proteomes" id="UP000494165"/>
    </source>
</evidence>
<evidence type="ECO:0000256" key="4">
    <source>
        <dbReference type="ARBA" id="ARBA00022692"/>
    </source>
</evidence>
<keyword evidence="5 7" id="KW-1133">Transmembrane helix</keyword>
<dbReference type="Pfam" id="PF05640">
    <property type="entry name" value="NKAIN"/>
    <property type="match status" value="1"/>
</dbReference>
<feature type="compositionally biased region" description="Basic residues" evidence="8">
    <location>
        <begin position="347"/>
        <end position="356"/>
    </location>
</feature>
<feature type="compositionally biased region" description="Acidic residues" evidence="8">
    <location>
        <begin position="228"/>
        <end position="237"/>
    </location>
</feature>
<feature type="region of interest" description="Disordered" evidence="8">
    <location>
        <begin position="222"/>
        <end position="278"/>
    </location>
</feature>
<dbReference type="PANTHER" id="PTHR13084">
    <property type="entry name" value="T-CELL LYMPHOMA BREAKPOINT-ASSOCIATED TARGET 1-RELATED"/>
    <property type="match status" value="1"/>
</dbReference>
<dbReference type="EMBL" id="CADEPI010000036">
    <property type="protein sequence ID" value="CAB3368136.1"/>
    <property type="molecule type" value="Genomic_DNA"/>
</dbReference>